<dbReference type="AlphaFoldDB" id="A0A1H4R057"/>
<sequence>MKWLYRAAISIVGALVAIAACAVTTAIWLMFAGGSAEGRHLGFFDSVFVEVQPGSDGAIRLGAGINDPLPLIVGVIVAAMFILAVFAVHDGLLERKRQLLAEAG</sequence>
<evidence type="ECO:0000256" key="1">
    <source>
        <dbReference type="SAM" id="Phobius"/>
    </source>
</evidence>
<proteinExistence type="predicted"/>
<dbReference type="PROSITE" id="PS51257">
    <property type="entry name" value="PROKAR_LIPOPROTEIN"/>
    <property type="match status" value="1"/>
</dbReference>
<dbReference type="OrthoDB" id="5075413at2"/>
<keyword evidence="1" id="KW-0812">Transmembrane</keyword>
<gene>
    <name evidence="2" type="ORF">SAMN04489807_3250</name>
</gene>
<organism evidence="2 3">
    <name type="scientific">Microbacterium hydrocarbonoxydans</name>
    <dbReference type="NCBI Taxonomy" id="273678"/>
    <lineage>
        <taxon>Bacteria</taxon>
        <taxon>Bacillati</taxon>
        <taxon>Actinomycetota</taxon>
        <taxon>Actinomycetes</taxon>
        <taxon>Micrococcales</taxon>
        <taxon>Microbacteriaceae</taxon>
        <taxon>Microbacterium</taxon>
    </lineage>
</organism>
<accession>A0A1H4R057</accession>
<keyword evidence="1" id="KW-1133">Transmembrane helix</keyword>
<dbReference type="Proteomes" id="UP000183750">
    <property type="component" value="Unassembled WGS sequence"/>
</dbReference>
<dbReference type="EMBL" id="FNSQ01000005">
    <property type="protein sequence ID" value="SEC25134.1"/>
    <property type="molecule type" value="Genomic_DNA"/>
</dbReference>
<keyword evidence="1" id="KW-0472">Membrane</keyword>
<keyword evidence="3" id="KW-1185">Reference proteome</keyword>
<reference evidence="3" key="1">
    <citation type="submission" date="2016-10" db="EMBL/GenBank/DDBJ databases">
        <authorList>
            <person name="Varghese N."/>
            <person name="Submissions S."/>
        </authorList>
    </citation>
    <scope>NUCLEOTIDE SEQUENCE [LARGE SCALE GENOMIC DNA]</scope>
    <source>
        <strain evidence="3">DSM 16089</strain>
    </source>
</reference>
<protein>
    <submittedName>
        <fullName evidence="2">Uncharacterized protein</fullName>
    </submittedName>
</protein>
<name>A0A1H4R057_9MICO</name>
<evidence type="ECO:0000313" key="3">
    <source>
        <dbReference type="Proteomes" id="UP000183750"/>
    </source>
</evidence>
<feature type="transmembrane region" description="Helical" evidence="1">
    <location>
        <begin position="69"/>
        <end position="88"/>
    </location>
</feature>
<feature type="transmembrane region" description="Helical" evidence="1">
    <location>
        <begin position="7"/>
        <end position="31"/>
    </location>
</feature>
<dbReference type="RefSeq" id="WP_060927085.1">
    <property type="nucleotide sequence ID" value="NZ_FNSQ01000005.1"/>
</dbReference>
<evidence type="ECO:0000313" key="2">
    <source>
        <dbReference type="EMBL" id="SEC25134.1"/>
    </source>
</evidence>